<dbReference type="AlphaFoldDB" id="X0VF55"/>
<accession>X0VF55</accession>
<gene>
    <name evidence="1" type="ORF">S01H1_50652</name>
</gene>
<feature type="non-terminal residue" evidence="1">
    <location>
        <position position="136"/>
    </location>
</feature>
<sequence length="136" mass="13576">MATADIRLDDGQKIRVTTPDGLDREQTRAFLVDEGMLPSTAGLSPFLPSEEGSASAAQAIGLGRFAAERGLGEDVGTAGQATLEQNQPIANLAGRAIPFTAGGPSILGNTAVAGGLEAIREGSTLGSTALQAGIGG</sequence>
<proteinExistence type="predicted"/>
<protein>
    <submittedName>
        <fullName evidence="1">Uncharacterized protein</fullName>
    </submittedName>
</protein>
<comment type="caution">
    <text evidence="1">The sequence shown here is derived from an EMBL/GenBank/DDBJ whole genome shotgun (WGS) entry which is preliminary data.</text>
</comment>
<reference evidence="1" key="1">
    <citation type="journal article" date="2014" name="Front. Microbiol.">
        <title>High frequency of phylogenetically diverse reductive dehalogenase-homologous genes in deep subseafloor sedimentary metagenomes.</title>
        <authorList>
            <person name="Kawai M."/>
            <person name="Futagami T."/>
            <person name="Toyoda A."/>
            <person name="Takaki Y."/>
            <person name="Nishi S."/>
            <person name="Hori S."/>
            <person name="Arai W."/>
            <person name="Tsubouchi T."/>
            <person name="Morono Y."/>
            <person name="Uchiyama I."/>
            <person name="Ito T."/>
            <person name="Fujiyama A."/>
            <person name="Inagaki F."/>
            <person name="Takami H."/>
        </authorList>
    </citation>
    <scope>NUCLEOTIDE SEQUENCE</scope>
    <source>
        <strain evidence="1">Expedition CK06-06</strain>
    </source>
</reference>
<organism evidence="1">
    <name type="scientific">marine sediment metagenome</name>
    <dbReference type="NCBI Taxonomy" id="412755"/>
    <lineage>
        <taxon>unclassified sequences</taxon>
        <taxon>metagenomes</taxon>
        <taxon>ecological metagenomes</taxon>
    </lineage>
</organism>
<name>X0VF55_9ZZZZ</name>
<dbReference type="EMBL" id="BARS01032644">
    <property type="protein sequence ID" value="GAG16864.1"/>
    <property type="molecule type" value="Genomic_DNA"/>
</dbReference>
<evidence type="ECO:0000313" key="1">
    <source>
        <dbReference type="EMBL" id="GAG16864.1"/>
    </source>
</evidence>